<evidence type="ECO:0000259" key="5">
    <source>
        <dbReference type="PROSITE" id="PS01124"/>
    </source>
</evidence>
<dbReference type="InterPro" id="IPR002818">
    <property type="entry name" value="DJ-1/PfpI"/>
</dbReference>
<dbReference type="Gene3D" id="1.10.10.60">
    <property type="entry name" value="Homeodomain-like"/>
    <property type="match status" value="2"/>
</dbReference>
<evidence type="ECO:0000256" key="2">
    <source>
        <dbReference type="ARBA" id="ARBA00023125"/>
    </source>
</evidence>
<dbReference type="InterPro" id="IPR009057">
    <property type="entry name" value="Homeodomain-like_sf"/>
</dbReference>
<organism evidence="6 7">
    <name type="scientific">Zobellella aerophila</name>
    <dbReference type="NCBI Taxonomy" id="870480"/>
    <lineage>
        <taxon>Bacteria</taxon>
        <taxon>Pseudomonadati</taxon>
        <taxon>Pseudomonadota</taxon>
        <taxon>Gammaproteobacteria</taxon>
        <taxon>Aeromonadales</taxon>
        <taxon>Aeromonadaceae</taxon>
        <taxon>Zobellella</taxon>
    </lineage>
</organism>
<comment type="caution">
    <text evidence="6">The sequence shown here is derived from an EMBL/GenBank/DDBJ whole genome shotgun (WGS) entry which is preliminary data.</text>
</comment>
<dbReference type="EMBL" id="BAABCX010000005">
    <property type="protein sequence ID" value="GAA3548122.1"/>
    <property type="molecule type" value="Genomic_DNA"/>
</dbReference>
<sequence>MEVQGVEQIGFFLVPDFSMLSFAAAVEPLRMANRIKGRPLYRWHLYGRDDQPVLASNGMPFTPTRSFTDTEGITTMIVVAGIGADLVKDEGLNRWLRQLSRKQVTVGSASTGSLLLARAGILKNHSCTIHWENKESLQEEFPELRVTGELYEVDDKVISCSGGLAGLDMMLHLLALKHGERLANDVAEQCIHPNIRPAHESQRMAIQARLNINHPRLVRAIEVMRNHLEEVLSCHEVAERIGLSSRQLERLFKQQLGTTPASFYQDLRLEKAHHLLLQSSLSTLQVAMACGFASTSYFSRCYQQKYGLTPKNARQARRVKPVADPRSPQAEQG</sequence>
<name>A0ABP6WB61_9GAMM</name>
<dbReference type="Proteomes" id="UP001500795">
    <property type="component" value="Unassembled WGS sequence"/>
</dbReference>
<keyword evidence="2" id="KW-0238">DNA-binding</keyword>
<dbReference type="Gene3D" id="3.40.50.880">
    <property type="match status" value="1"/>
</dbReference>
<evidence type="ECO:0000313" key="6">
    <source>
        <dbReference type="EMBL" id="GAA3548122.1"/>
    </source>
</evidence>
<dbReference type="InterPro" id="IPR029062">
    <property type="entry name" value="Class_I_gatase-like"/>
</dbReference>
<evidence type="ECO:0000256" key="1">
    <source>
        <dbReference type="ARBA" id="ARBA00023015"/>
    </source>
</evidence>
<keyword evidence="7" id="KW-1185">Reference proteome</keyword>
<dbReference type="PANTHER" id="PTHR43130:SF3">
    <property type="entry name" value="HTH-TYPE TRANSCRIPTIONAL REGULATOR RV1931C"/>
    <property type="match status" value="1"/>
</dbReference>
<dbReference type="InterPro" id="IPR052158">
    <property type="entry name" value="INH-QAR"/>
</dbReference>
<dbReference type="SUPFAM" id="SSF46689">
    <property type="entry name" value="Homeodomain-like"/>
    <property type="match status" value="2"/>
</dbReference>
<keyword evidence="3" id="KW-0804">Transcription</keyword>
<dbReference type="Pfam" id="PF01965">
    <property type="entry name" value="DJ-1_PfpI"/>
    <property type="match status" value="1"/>
</dbReference>
<dbReference type="PANTHER" id="PTHR43130">
    <property type="entry name" value="ARAC-FAMILY TRANSCRIPTIONAL REGULATOR"/>
    <property type="match status" value="1"/>
</dbReference>
<dbReference type="SMART" id="SM00342">
    <property type="entry name" value="HTH_ARAC"/>
    <property type="match status" value="1"/>
</dbReference>
<dbReference type="CDD" id="cd03136">
    <property type="entry name" value="GATase1_AraC_ArgR_like"/>
    <property type="match status" value="1"/>
</dbReference>
<gene>
    <name evidence="6" type="ORF">GCM10022394_30340</name>
</gene>
<feature type="domain" description="HTH araC/xylS-type" evidence="5">
    <location>
        <begin position="218"/>
        <end position="316"/>
    </location>
</feature>
<evidence type="ECO:0000313" key="7">
    <source>
        <dbReference type="Proteomes" id="UP001500795"/>
    </source>
</evidence>
<dbReference type="Pfam" id="PF12833">
    <property type="entry name" value="HTH_18"/>
    <property type="match status" value="1"/>
</dbReference>
<dbReference type="RefSeq" id="WP_344959595.1">
    <property type="nucleotide sequence ID" value="NZ_BAABCX010000005.1"/>
</dbReference>
<dbReference type="PRINTS" id="PR00032">
    <property type="entry name" value="HTHARAC"/>
</dbReference>
<feature type="region of interest" description="Disordered" evidence="4">
    <location>
        <begin position="312"/>
        <end position="333"/>
    </location>
</feature>
<protein>
    <submittedName>
        <fullName evidence="6">GlxA family transcriptional regulator</fullName>
    </submittedName>
</protein>
<dbReference type="PROSITE" id="PS01124">
    <property type="entry name" value="HTH_ARAC_FAMILY_2"/>
    <property type="match status" value="1"/>
</dbReference>
<dbReference type="InterPro" id="IPR020449">
    <property type="entry name" value="Tscrpt_reg_AraC-type_HTH"/>
</dbReference>
<dbReference type="SUPFAM" id="SSF52317">
    <property type="entry name" value="Class I glutamine amidotransferase-like"/>
    <property type="match status" value="1"/>
</dbReference>
<evidence type="ECO:0000256" key="4">
    <source>
        <dbReference type="SAM" id="MobiDB-lite"/>
    </source>
</evidence>
<dbReference type="InterPro" id="IPR018060">
    <property type="entry name" value="HTH_AraC"/>
</dbReference>
<accession>A0ABP6WB61</accession>
<keyword evidence="1" id="KW-0805">Transcription regulation</keyword>
<evidence type="ECO:0000256" key="3">
    <source>
        <dbReference type="ARBA" id="ARBA00023163"/>
    </source>
</evidence>
<reference evidence="7" key="1">
    <citation type="journal article" date="2019" name="Int. J. Syst. Evol. Microbiol.">
        <title>The Global Catalogue of Microorganisms (GCM) 10K type strain sequencing project: providing services to taxonomists for standard genome sequencing and annotation.</title>
        <authorList>
            <consortium name="The Broad Institute Genomics Platform"/>
            <consortium name="The Broad Institute Genome Sequencing Center for Infectious Disease"/>
            <person name="Wu L."/>
            <person name="Ma J."/>
        </authorList>
    </citation>
    <scope>NUCLEOTIDE SEQUENCE [LARGE SCALE GENOMIC DNA]</scope>
    <source>
        <strain evidence="7">JCM 17110</strain>
    </source>
</reference>
<proteinExistence type="predicted"/>